<name>A0A0N9WFJ7_9GAMM</name>
<dbReference type="EMBL" id="CP012808">
    <property type="protein sequence ID" value="ALH96218.1"/>
    <property type="molecule type" value="Genomic_DNA"/>
</dbReference>
<evidence type="ECO:0000256" key="4">
    <source>
        <dbReference type="ARBA" id="ARBA00023136"/>
    </source>
</evidence>
<evidence type="ECO:0000256" key="1">
    <source>
        <dbReference type="ARBA" id="ARBA00004442"/>
    </source>
</evidence>
<dbReference type="GO" id="GO:0009279">
    <property type="term" value="C:cell outer membrane"/>
    <property type="evidence" value="ECO:0007669"/>
    <property type="project" value="UniProtKB-SubCell"/>
</dbReference>
<dbReference type="PANTHER" id="PTHR38776">
    <property type="entry name" value="MLTA-INTERACTING PROTEIN-RELATED"/>
    <property type="match status" value="1"/>
</dbReference>
<gene>
    <name evidence="7" type="ORF">AOY20_12105</name>
</gene>
<dbReference type="AlphaFoldDB" id="A0A0N9WFJ7"/>
<dbReference type="PANTHER" id="PTHR38776:SF1">
    <property type="entry name" value="MLTA-INTERACTING PROTEIN-RELATED"/>
    <property type="match status" value="1"/>
</dbReference>
<organism evidence="7 8">
    <name type="scientific">Acinetobacter equi</name>
    <dbReference type="NCBI Taxonomy" id="1324350"/>
    <lineage>
        <taxon>Bacteria</taxon>
        <taxon>Pseudomonadati</taxon>
        <taxon>Pseudomonadota</taxon>
        <taxon>Gammaproteobacteria</taxon>
        <taxon>Moraxellales</taxon>
        <taxon>Moraxellaceae</taxon>
        <taxon>Acinetobacter</taxon>
    </lineage>
</organism>
<keyword evidence="3 6" id="KW-0732">Signal</keyword>
<keyword evidence="8" id="KW-1185">Reference proteome</keyword>
<evidence type="ECO:0000313" key="7">
    <source>
        <dbReference type="EMBL" id="ALH96218.1"/>
    </source>
</evidence>
<feature type="signal peptide" evidence="6">
    <location>
        <begin position="1"/>
        <end position="19"/>
    </location>
</feature>
<dbReference type="Proteomes" id="UP000064939">
    <property type="component" value="Chromosome"/>
</dbReference>
<evidence type="ECO:0008006" key="9">
    <source>
        <dbReference type="Google" id="ProtNLM"/>
    </source>
</evidence>
<evidence type="ECO:0000256" key="6">
    <source>
        <dbReference type="SAM" id="SignalP"/>
    </source>
</evidence>
<feature type="chain" id="PRO_5006040171" description="Structural protein MipA" evidence="6">
    <location>
        <begin position="20"/>
        <end position="260"/>
    </location>
</feature>
<sequence>MLKNIMLSSLCCMPCATFATENNGDSKLKGLSLGIGAVVSSDVYVGEKKEATVIPAISYEGEHFFVRGLYAGTDLYKSKWITLNAIGSVNLMHLDVDKLRESDLAKHNLSKSQLEDRDRSLDLGLEALIRLPYGILSLQAVNDVTGASKAAEMRINYQYFWRINNQLSFVPNAGFDWMTSKRSNYYYGVFDSEVAMGVPAYKPDQVVVPHISLGANYSFSDNIRLTGVVSHKFFPNKVYDSPIIDSKSSSSLLVAVAYKF</sequence>
<evidence type="ECO:0000256" key="3">
    <source>
        <dbReference type="ARBA" id="ARBA00022729"/>
    </source>
</evidence>
<dbReference type="RefSeq" id="WP_054582101.1">
    <property type="nucleotide sequence ID" value="NZ_CP012808.1"/>
</dbReference>
<keyword evidence="5" id="KW-0998">Cell outer membrane</keyword>
<comment type="subcellular location">
    <subcellularLocation>
        <location evidence="1">Cell outer membrane</location>
    </subcellularLocation>
</comment>
<protein>
    <recommendedName>
        <fullName evidence="9">Structural protein MipA</fullName>
    </recommendedName>
</protein>
<accession>A0A0N9WFJ7</accession>
<dbReference type="KEGG" id="aei:AOY20_12105"/>
<dbReference type="OrthoDB" id="5295915at2"/>
<dbReference type="Pfam" id="PF06629">
    <property type="entry name" value="MipA"/>
    <property type="match status" value="1"/>
</dbReference>
<evidence type="ECO:0000313" key="8">
    <source>
        <dbReference type="Proteomes" id="UP000064939"/>
    </source>
</evidence>
<keyword evidence="4" id="KW-0472">Membrane</keyword>
<reference evidence="7 8" key="1">
    <citation type="journal article" date="2015" name="Int. J. Syst. Evol. Microbiol.">
        <title>Acinetobacter equi sp. nov. isolated from horse faeces.</title>
        <authorList>
            <person name="Poppel M.T."/>
            <person name="Skiebe E."/>
            <person name="Laue M."/>
            <person name="Bergmann H."/>
            <person name="Ebersberger I."/>
            <person name="Garn T."/>
            <person name="Fruth A."/>
            <person name="Baumgardt S."/>
            <person name="Busse H.J."/>
            <person name="Wilharm G."/>
        </authorList>
    </citation>
    <scope>NUCLEOTIDE SEQUENCE [LARGE SCALE GENOMIC DNA]</scope>
    <source>
        <strain evidence="7 8">114</strain>
    </source>
</reference>
<evidence type="ECO:0000256" key="2">
    <source>
        <dbReference type="ARBA" id="ARBA00005722"/>
    </source>
</evidence>
<dbReference type="STRING" id="1324350.AOY20_12105"/>
<comment type="similarity">
    <text evidence="2">Belongs to the MipA/OmpV family.</text>
</comment>
<dbReference type="InterPro" id="IPR010583">
    <property type="entry name" value="MipA"/>
</dbReference>
<evidence type="ECO:0000256" key="5">
    <source>
        <dbReference type="ARBA" id="ARBA00023237"/>
    </source>
</evidence>
<proteinExistence type="inferred from homology"/>